<dbReference type="Pfam" id="PF10825">
    <property type="entry name" value="DUF2752"/>
    <property type="match status" value="1"/>
</dbReference>
<keyword evidence="1" id="KW-0812">Transmembrane</keyword>
<dbReference type="OrthoDB" id="5966662at2"/>
<dbReference type="RefSeq" id="WP_149352145.1">
    <property type="nucleotide sequence ID" value="NZ_VTRV01000030.1"/>
</dbReference>
<name>A0A5D8Z7C5_9GAMM</name>
<protein>
    <submittedName>
        <fullName evidence="2">DUF2752 domain-containing protein</fullName>
    </submittedName>
</protein>
<keyword evidence="3" id="KW-1185">Reference proteome</keyword>
<accession>A0A5D8Z7C5</accession>
<dbReference type="InterPro" id="IPR021215">
    <property type="entry name" value="DUF2752"/>
</dbReference>
<sequence length="137" mass="14131">MIALPARRLPVAAALGVAAIAGVGLLYAFDPNAASSPFPGCLFHAFTGLYCPGCGMTRMLHALVHGDVARAASMNVLALAGLPVFGAFIVERAAGFRLLTGGARKVLFDGRLWIAGALIFGVLRNLPWAPFTALAPG</sequence>
<organism evidence="2 3">
    <name type="scientific">Cognatilysobacter lacus</name>
    <dbReference type="NCBI Taxonomy" id="1643323"/>
    <lineage>
        <taxon>Bacteria</taxon>
        <taxon>Pseudomonadati</taxon>
        <taxon>Pseudomonadota</taxon>
        <taxon>Gammaproteobacteria</taxon>
        <taxon>Lysobacterales</taxon>
        <taxon>Lysobacteraceae</taxon>
        <taxon>Cognatilysobacter</taxon>
    </lineage>
</organism>
<evidence type="ECO:0000313" key="2">
    <source>
        <dbReference type="EMBL" id="TZF90691.1"/>
    </source>
</evidence>
<feature type="transmembrane region" description="Helical" evidence="1">
    <location>
        <begin position="9"/>
        <end position="29"/>
    </location>
</feature>
<dbReference type="AlphaFoldDB" id="A0A5D8Z7C5"/>
<evidence type="ECO:0000256" key="1">
    <source>
        <dbReference type="SAM" id="Phobius"/>
    </source>
</evidence>
<feature type="transmembrane region" description="Helical" evidence="1">
    <location>
        <begin position="111"/>
        <end position="131"/>
    </location>
</feature>
<keyword evidence="1" id="KW-0472">Membrane</keyword>
<dbReference type="EMBL" id="VTRV01000030">
    <property type="protein sequence ID" value="TZF90691.1"/>
    <property type="molecule type" value="Genomic_DNA"/>
</dbReference>
<feature type="transmembrane region" description="Helical" evidence="1">
    <location>
        <begin position="68"/>
        <end position="90"/>
    </location>
</feature>
<comment type="caution">
    <text evidence="2">The sequence shown here is derived from an EMBL/GenBank/DDBJ whole genome shotgun (WGS) entry which is preliminary data.</text>
</comment>
<gene>
    <name evidence="2" type="ORF">FW784_04385</name>
</gene>
<dbReference type="Proteomes" id="UP000323164">
    <property type="component" value="Unassembled WGS sequence"/>
</dbReference>
<proteinExistence type="predicted"/>
<evidence type="ECO:0000313" key="3">
    <source>
        <dbReference type="Proteomes" id="UP000323164"/>
    </source>
</evidence>
<reference evidence="2 3" key="1">
    <citation type="submission" date="2019-08" db="EMBL/GenBank/DDBJ databases">
        <title>Draft genome sequence of Lysobacter sp. UKS-15.</title>
        <authorList>
            <person name="Im W.-T."/>
        </authorList>
    </citation>
    <scope>NUCLEOTIDE SEQUENCE [LARGE SCALE GENOMIC DNA]</scope>
    <source>
        <strain evidence="2 3">UKS-15</strain>
    </source>
</reference>
<keyword evidence="1" id="KW-1133">Transmembrane helix</keyword>